<evidence type="ECO:0000313" key="2">
    <source>
        <dbReference type="EMBL" id="KKR82572.1"/>
    </source>
</evidence>
<feature type="transmembrane region" description="Helical" evidence="1">
    <location>
        <begin position="12"/>
        <end position="32"/>
    </location>
</feature>
<protein>
    <recommendedName>
        <fullName evidence="4">Membrane protein 6-pyruvoyl-tetrahydropterin synthase-related domain-containing protein</fullName>
    </recommendedName>
</protein>
<evidence type="ECO:0000313" key="3">
    <source>
        <dbReference type="Proteomes" id="UP000034601"/>
    </source>
</evidence>
<feature type="transmembrane region" description="Helical" evidence="1">
    <location>
        <begin position="177"/>
        <end position="194"/>
    </location>
</feature>
<proteinExistence type="predicted"/>
<name>A0A0G0X4N7_9BACT</name>
<accession>A0A0G0X4N7</accession>
<reference evidence="2 3" key="1">
    <citation type="journal article" date="2015" name="Nature">
        <title>rRNA introns, odd ribosomes, and small enigmatic genomes across a large radiation of phyla.</title>
        <authorList>
            <person name="Brown C.T."/>
            <person name="Hug L.A."/>
            <person name="Thomas B.C."/>
            <person name="Sharon I."/>
            <person name="Castelle C.J."/>
            <person name="Singh A."/>
            <person name="Wilkins M.J."/>
            <person name="Williams K.H."/>
            <person name="Banfield J.F."/>
        </authorList>
    </citation>
    <scope>NUCLEOTIDE SEQUENCE [LARGE SCALE GENOMIC DNA]</scope>
</reference>
<feature type="transmembrane region" description="Helical" evidence="1">
    <location>
        <begin position="291"/>
        <end position="309"/>
    </location>
</feature>
<comment type="caution">
    <text evidence="2">The sequence shown here is derived from an EMBL/GenBank/DDBJ whole genome shotgun (WGS) entry which is preliminary data.</text>
</comment>
<keyword evidence="1" id="KW-0812">Transmembrane</keyword>
<feature type="transmembrane region" description="Helical" evidence="1">
    <location>
        <begin position="535"/>
        <end position="552"/>
    </location>
</feature>
<evidence type="ECO:0000256" key="1">
    <source>
        <dbReference type="SAM" id="Phobius"/>
    </source>
</evidence>
<feature type="transmembrane region" description="Helical" evidence="1">
    <location>
        <begin position="71"/>
        <end position="92"/>
    </location>
</feature>
<feature type="transmembrane region" description="Helical" evidence="1">
    <location>
        <begin position="143"/>
        <end position="165"/>
    </location>
</feature>
<keyword evidence="1" id="KW-0472">Membrane</keyword>
<feature type="transmembrane region" description="Helical" evidence="1">
    <location>
        <begin position="99"/>
        <end position="116"/>
    </location>
</feature>
<feature type="transmembrane region" description="Helical" evidence="1">
    <location>
        <begin position="200"/>
        <end position="217"/>
    </location>
</feature>
<feature type="transmembrane region" description="Helical" evidence="1">
    <location>
        <begin position="321"/>
        <end position="338"/>
    </location>
</feature>
<feature type="transmembrane region" description="Helical" evidence="1">
    <location>
        <begin position="358"/>
        <end position="376"/>
    </location>
</feature>
<dbReference type="Proteomes" id="UP000034601">
    <property type="component" value="Unassembled WGS sequence"/>
</dbReference>
<dbReference type="EMBL" id="LCAB01000011">
    <property type="protein sequence ID" value="KKR82572.1"/>
    <property type="molecule type" value="Genomic_DNA"/>
</dbReference>
<dbReference type="AlphaFoldDB" id="A0A0G0X4N7"/>
<evidence type="ECO:0008006" key="4">
    <source>
        <dbReference type="Google" id="ProtNLM"/>
    </source>
</evidence>
<sequence>MENVKEFFTKTWVWVILLSLPAGWALLVPGFYGASDDMHIGWFHQMDRAISMGQIPPRLAPDLSFGFSYPLFNFLFPLPFYIAEIFHLLSLGLVDSIKAVFFISIILSALGMYWLLKELVKNRGLALAGALIYVYTPYRAVDLYIRGAIGEIVSFAILPLVALSVVKLTSVENSKRINYRWLGIGGVAFSSLVLSHNITAYMFLPFIFLLGFLRIFLQTKKWFSLVGLMLTVFLGLLISLYFWLPAIVESVLMKYDTVFNFVDHFPTLRQLITPHWGYGASVPGPYDGMPFFIGTINLGLVIIGVPILAISWRRFSPGEKVVLIWAYLVLAVSVMMMNHRSSPLWQNLPLLPYFQFPWRFLIMVTFITPLLIMTLGKLGRPKIMTATLIGLVIVLNISNFRPEDFLGRGDDYYLKRYIPVPVANEEYLQIQEEYFRLPKDTQLRPDKNYPLVSAKGGDIKNIIKRSELDVVIETSALNPMIINFNKYFFPGWQAEIDGQQAAIIPGKPFGQITLKVPPGEHQVKISFTETNFKKVLDIMSLSGLLLALWWILNPHFKKFKL</sequence>
<feature type="transmembrane region" description="Helical" evidence="1">
    <location>
        <begin position="222"/>
        <end position="244"/>
    </location>
</feature>
<keyword evidence="1" id="KW-1133">Transmembrane helix</keyword>
<organism evidence="2 3">
    <name type="scientific">Candidatus Daviesbacteria bacterium GW2011_GWA2_40_9</name>
    <dbReference type="NCBI Taxonomy" id="1618424"/>
    <lineage>
        <taxon>Bacteria</taxon>
        <taxon>Candidatus Daviesiibacteriota</taxon>
    </lineage>
</organism>
<gene>
    <name evidence="2" type="ORF">UU29_C0011G0019</name>
</gene>